<feature type="region of interest" description="Disordered" evidence="10">
    <location>
        <begin position="293"/>
        <end position="380"/>
    </location>
</feature>
<dbReference type="CDD" id="cd14014">
    <property type="entry name" value="STKc_PknB_like"/>
    <property type="match status" value="1"/>
</dbReference>
<dbReference type="InterPro" id="IPR017441">
    <property type="entry name" value="Protein_kinase_ATP_BS"/>
</dbReference>
<dbReference type="SUPFAM" id="SSF50998">
    <property type="entry name" value="Quinoprotein alcohol dehydrogenase-like"/>
    <property type="match status" value="2"/>
</dbReference>
<keyword evidence="4 9" id="KW-0547">Nucleotide-binding</keyword>
<dbReference type="Pfam" id="PF13360">
    <property type="entry name" value="PQQ_2"/>
    <property type="match status" value="2"/>
</dbReference>
<feature type="compositionally biased region" description="Low complexity" evidence="10">
    <location>
        <begin position="423"/>
        <end position="440"/>
    </location>
</feature>
<evidence type="ECO:0000256" key="6">
    <source>
        <dbReference type="ARBA" id="ARBA00022840"/>
    </source>
</evidence>
<dbReference type="PANTHER" id="PTHR22983:SF6">
    <property type="entry name" value="SERINE_THREONINE-PROTEIN KINASE 36"/>
    <property type="match status" value="1"/>
</dbReference>
<evidence type="ECO:0000256" key="3">
    <source>
        <dbReference type="ARBA" id="ARBA00022679"/>
    </source>
</evidence>
<keyword evidence="3" id="KW-0808">Transferase</keyword>
<feature type="compositionally biased region" description="Low complexity" evidence="10">
    <location>
        <begin position="560"/>
        <end position="578"/>
    </location>
</feature>
<dbReference type="PROSITE" id="PS00107">
    <property type="entry name" value="PROTEIN_KINASE_ATP"/>
    <property type="match status" value="1"/>
</dbReference>
<evidence type="ECO:0000256" key="1">
    <source>
        <dbReference type="ARBA" id="ARBA00012513"/>
    </source>
</evidence>
<proteinExistence type="predicted"/>
<organism evidence="12 13">
    <name type="scientific">Streptomyces pathocidini</name>
    <dbReference type="NCBI Taxonomy" id="1650571"/>
    <lineage>
        <taxon>Bacteria</taxon>
        <taxon>Bacillati</taxon>
        <taxon>Actinomycetota</taxon>
        <taxon>Actinomycetes</taxon>
        <taxon>Kitasatosporales</taxon>
        <taxon>Streptomycetaceae</taxon>
        <taxon>Streptomyces</taxon>
    </lineage>
</organism>
<dbReference type="PROSITE" id="PS50011">
    <property type="entry name" value="PROTEIN_KINASE_DOM"/>
    <property type="match status" value="1"/>
</dbReference>
<gene>
    <name evidence="12" type="ORF">ACH429_16685</name>
</gene>
<dbReference type="EMBL" id="JBIRWE010000006">
    <property type="protein sequence ID" value="MFI1965719.1"/>
    <property type="molecule type" value="Genomic_DNA"/>
</dbReference>
<dbReference type="PROSITE" id="PS00108">
    <property type="entry name" value="PROTEIN_KINASE_ST"/>
    <property type="match status" value="1"/>
</dbReference>
<dbReference type="Gene3D" id="1.10.510.10">
    <property type="entry name" value="Transferase(Phosphotransferase) domain 1"/>
    <property type="match status" value="1"/>
</dbReference>
<feature type="region of interest" description="Disordered" evidence="10">
    <location>
        <begin position="645"/>
        <end position="684"/>
    </location>
</feature>
<evidence type="ECO:0000256" key="7">
    <source>
        <dbReference type="ARBA" id="ARBA00047899"/>
    </source>
</evidence>
<protein>
    <recommendedName>
        <fullName evidence="1">non-specific serine/threonine protein kinase</fullName>
        <ecNumber evidence="1">2.7.11.1</ecNumber>
    </recommendedName>
</protein>
<keyword evidence="5" id="KW-0418">Kinase</keyword>
<feature type="compositionally biased region" description="Low complexity" evidence="10">
    <location>
        <begin position="672"/>
        <end position="681"/>
    </location>
</feature>
<dbReference type="Pfam" id="PF00069">
    <property type="entry name" value="Pkinase"/>
    <property type="match status" value="1"/>
</dbReference>
<comment type="caution">
    <text evidence="12">The sequence shown here is derived from an EMBL/GenBank/DDBJ whole genome shotgun (WGS) entry which is preliminary data.</text>
</comment>
<dbReference type="InterPro" id="IPR000719">
    <property type="entry name" value="Prot_kinase_dom"/>
</dbReference>
<evidence type="ECO:0000256" key="2">
    <source>
        <dbReference type="ARBA" id="ARBA00022527"/>
    </source>
</evidence>
<evidence type="ECO:0000256" key="9">
    <source>
        <dbReference type="PROSITE-ProRule" id="PRU10141"/>
    </source>
</evidence>
<feature type="compositionally biased region" description="Low complexity" evidence="10">
    <location>
        <begin position="453"/>
        <end position="464"/>
    </location>
</feature>
<dbReference type="RefSeq" id="WP_398718543.1">
    <property type="nucleotide sequence ID" value="NZ_JBIRWE010000006.1"/>
</dbReference>
<evidence type="ECO:0000256" key="8">
    <source>
        <dbReference type="ARBA" id="ARBA00048679"/>
    </source>
</evidence>
<dbReference type="InterPro" id="IPR008271">
    <property type="entry name" value="Ser/Thr_kinase_AS"/>
</dbReference>
<keyword evidence="6 9" id="KW-0067">ATP-binding</keyword>
<dbReference type="InterPro" id="IPR018391">
    <property type="entry name" value="PQQ_b-propeller_rpt"/>
</dbReference>
<evidence type="ECO:0000313" key="13">
    <source>
        <dbReference type="Proteomes" id="UP001611548"/>
    </source>
</evidence>
<feature type="compositionally biased region" description="Gly residues" evidence="10">
    <location>
        <begin position="646"/>
        <end position="658"/>
    </location>
</feature>
<reference evidence="12 13" key="1">
    <citation type="submission" date="2024-10" db="EMBL/GenBank/DDBJ databases">
        <title>The Natural Products Discovery Center: Release of the First 8490 Sequenced Strains for Exploring Actinobacteria Biosynthetic Diversity.</title>
        <authorList>
            <person name="Kalkreuter E."/>
            <person name="Kautsar S.A."/>
            <person name="Yang D."/>
            <person name="Bader C.D."/>
            <person name="Teijaro C.N."/>
            <person name="Fluegel L."/>
            <person name="Davis C.M."/>
            <person name="Simpson J.R."/>
            <person name="Lauterbach L."/>
            <person name="Steele A.D."/>
            <person name="Gui C."/>
            <person name="Meng S."/>
            <person name="Li G."/>
            <person name="Viehrig K."/>
            <person name="Ye F."/>
            <person name="Su P."/>
            <person name="Kiefer A.F."/>
            <person name="Nichols A."/>
            <person name="Cepeda A.J."/>
            <person name="Yan W."/>
            <person name="Fan B."/>
            <person name="Jiang Y."/>
            <person name="Adhikari A."/>
            <person name="Zheng C.-J."/>
            <person name="Schuster L."/>
            <person name="Cowan T.M."/>
            <person name="Smanski M.J."/>
            <person name="Chevrette M.G."/>
            <person name="De Carvalho L.P.S."/>
            <person name="Shen B."/>
        </authorList>
    </citation>
    <scope>NUCLEOTIDE SEQUENCE [LARGE SCALE GENOMIC DNA]</scope>
    <source>
        <strain evidence="12 13">NPDC020327</strain>
    </source>
</reference>
<name>A0ABW7USY6_9ACTN</name>
<feature type="binding site" evidence="9">
    <location>
        <position position="44"/>
    </location>
    <ligand>
        <name>ATP</name>
        <dbReference type="ChEBI" id="CHEBI:30616"/>
    </ligand>
</feature>
<accession>A0ABW7USY6</accession>
<dbReference type="Gene3D" id="3.30.200.20">
    <property type="entry name" value="Phosphorylase Kinase, domain 1"/>
    <property type="match status" value="1"/>
</dbReference>
<feature type="region of interest" description="Disordered" evidence="10">
    <location>
        <begin position="516"/>
        <end position="627"/>
    </location>
</feature>
<evidence type="ECO:0000313" key="12">
    <source>
        <dbReference type="EMBL" id="MFI1965719.1"/>
    </source>
</evidence>
<keyword evidence="13" id="KW-1185">Reference proteome</keyword>
<feature type="compositionally biased region" description="Pro residues" evidence="10">
    <location>
        <begin position="320"/>
        <end position="337"/>
    </location>
</feature>
<dbReference type="InterPro" id="IPR011047">
    <property type="entry name" value="Quinoprotein_ADH-like_sf"/>
</dbReference>
<evidence type="ECO:0000256" key="5">
    <source>
        <dbReference type="ARBA" id="ARBA00022777"/>
    </source>
</evidence>
<dbReference type="SMART" id="SM00220">
    <property type="entry name" value="S_TKc"/>
    <property type="match status" value="1"/>
</dbReference>
<dbReference type="EC" id="2.7.11.1" evidence="1"/>
<evidence type="ECO:0000256" key="10">
    <source>
        <dbReference type="SAM" id="MobiDB-lite"/>
    </source>
</evidence>
<dbReference type="SMART" id="SM00564">
    <property type="entry name" value="PQQ"/>
    <property type="match status" value="9"/>
</dbReference>
<feature type="domain" description="Protein kinase" evidence="11">
    <location>
        <begin position="16"/>
        <end position="271"/>
    </location>
</feature>
<evidence type="ECO:0000259" key="11">
    <source>
        <dbReference type="PROSITE" id="PS50011"/>
    </source>
</evidence>
<dbReference type="Proteomes" id="UP001611548">
    <property type="component" value="Unassembled WGS sequence"/>
</dbReference>
<dbReference type="Gene3D" id="2.130.10.10">
    <property type="entry name" value="YVTN repeat-like/Quinoprotein amine dehydrogenase"/>
    <property type="match status" value="2"/>
</dbReference>
<dbReference type="PANTHER" id="PTHR22983">
    <property type="entry name" value="PROTEIN KINASE RELATED"/>
    <property type="match status" value="1"/>
</dbReference>
<keyword evidence="2" id="KW-0723">Serine/threonine-protein kinase</keyword>
<comment type="catalytic activity">
    <reaction evidence="8">
        <text>L-seryl-[protein] + ATP = O-phospho-L-seryl-[protein] + ADP + H(+)</text>
        <dbReference type="Rhea" id="RHEA:17989"/>
        <dbReference type="Rhea" id="RHEA-COMP:9863"/>
        <dbReference type="Rhea" id="RHEA-COMP:11604"/>
        <dbReference type="ChEBI" id="CHEBI:15378"/>
        <dbReference type="ChEBI" id="CHEBI:29999"/>
        <dbReference type="ChEBI" id="CHEBI:30616"/>
        <dbReference type="ChEBI" id="CHEBI:83421"/>
        <dbReference type="ChEBI" id="CHEBI:456216"/>
        <dbReference type="EC" id="2.7.11.1"/>
    </reaction>
</comment>
<dbReference type="InterPro" id="IPR015943">
    <property type="entry name" value="WD40/YVTN_repeat-like_dom_sf"/>
</dbReference>
<dbReference type="InterPro" id="IPR011009">
    <property type="entry name" value="Kinase-like_dom_sf"/>
</dbReference>
<comment type="catalytic activity">
    <reaction evidence="7">
        <text>L-threonyl-[protein] + ATP = O-phospho-L-threonyl-[protein] + ADP + H(+)</text>
        <dbReference type="Rhea" id="RHEA:46608"/>
        <dbReference type="Rhea" id="RHEA-COMP:11060"/>
        <dbReference type="Rhea" id="RHEA-COMP:11605"/>
        <dbReference type="ChEBI" id="CHEBI:15378"/>
        <dbReference type="ChEBI" id="CHEBI:30013"/>
        <dbReference type="ChEBI" id="CHEBI:30616"/>
        <dbReference type="ChEBI" id="CHEBI:61977"/>
        <dbReference type="ChEBI" id="CHEBI:456216"/>
        <dbReference type="EC" id="2.7.11.1"/>
    </reaction>
</comment>
<feature type="compositionally biased region" description="Gly residues" evidence="10">
    <location>
        <begin position="349"/>
        <end position="372"/>
    </location>
</feature>
<sequence length="1066" mass="106353">MVAQLTQHDPRRIGPFEVLGRLGAGGMGLVYLARSASGRRVAIKTVRTELAEDQLFRVRFTREVEAARAVSGFYTAAVVDADPRAAVPWLATAYVPAPSLEEIVNECGPLPAQAVRWLAAGIAEALQSIHGAGLVHRDLKPSNVLVVEDGPRVIDFGIASGVSNTRLTMTNVAVGTPAYMSPEQARDSRSVTGASDIFSLGSTLVFAATGHAPFHGANPVETVFMLLREGPDLEGLPGELRPLIESCMQMEAARRPSPADLQSQLAPHLFAAGTDDSGTASAWLPTRAVSMIEQRRGGGRPSAGAAADGGSGGRGRSVTPHPPLPRPQAPPQHPPYAPESDAPAPVAAGRGGAGAQPGGLGGGAPLSGGTVVGPGPRVVRGGAVQGRGAVAGHGAGVGVGHAVAPEARRPGGPVAAGWGGGAPEAASAAVAPGVGRPAAVQARPQDGGPLVVAGPDGDAAGAGSEVRGAVAGQGYGGGAAGVGHGGLAGGGDGGAAGAGRGGATGVGHGAGAGAVGHGGGAADGAVRLPGTHVAIGPGPRAGETRDPQAEAGAATGWVRPPSSAPHAAVPAQAHAPSATPGHAQPSAQGHAPGHAQPSVTVSHGRHGAAPAATERHPTAPVPDGRAGMAGYGGAGGYGSGSTDPYGGSGAGSGHGAGPAHGAAAAPVPPLAHAPAPVAEPAQGGPARWRPWRFRMSNDVWGTPAVAGNLLYVTSFEVHALDIATGRRQFKTRDVAWAMAVADGRIHASDGPTLYALNALDGSELWRLNTDGWVYSLKADRGVVVTGTRGGGVQAWDAASGERLWELSGAQADFETPESGPALHGGTVYVWAGRHLRAIDTLTGRDRWSQTVGDAASCGGVPVRLLPAPDGVVYVSAGTRVLAIEAAHGDLRWRFEAPAVFLSPPAYAPGPAVTGGGVYLADYLGTVYAIDAADGRDRWRIATEARQSADPVLVAAGSVHLGSGGALYTLDAVTGTPKWRFAAQGEVIGAPVVADGRVHFGSADHCLYTLDAGGGQLRWKLATGGEITGTPLVAGGVVYACSKDRCVYALDAQKGTGLSRQGASGQG</sequence>
<evidence type="ECO:0000256" key="4">
    <source>
        <dbReference type="ARBA" id="ARBA00022741"/>
    </source>
</evidence>
<dbReference type="SUPFAM" id="SSF56112">
    <property type="entry name" value="Protein kinase-like (PK-like)"/>
    <property type="match status" value="1"/>
</dbReference>
<dbReference type="InterPro" id="IPR002372">
    <property type="entry name" value="PQQ_rpt_dom"/>
</dbReference>
<dbReference type="Gene3D" id="2.40.10.480">
    <property type="match status" value="1"/>
</dbReference>
<feature type="region of interest" description="Disordered" evidence="10">
    <location>
        <begin position="408"/>
        <end position="464"/>
    </location>
</feature>